<evidence type="ECO:0000256" key="8">
    <source>
        <dbReference type="ARBA" id="ARBA00022842"/>
    </source>
</evidence>
<evidence type="ECO:0000256" key="11">
    <source>
        <dbReference type="ARBA" id="ARBA00023204"/>
    </source>
</evidence>
<dbReference type="HAMAP" id="MF_00034">
    <property type="entry name" value="RuvC"/>
    <property type="match status" value="1"/>
</dbReference>
<dbReference type="InterPro" id="IPR012337">
    <property type="entry name" value="RNaseH-like_sf"/>
</dbReference>
<evidence type="ECO:0000256" key="9">
    <source>
        <dbReference type="ARBA" id="ARBA00023125"/>
    </source>
</evidence>
<comment type="subcellular location">
    <subcellularLocation>
        <location evidence="13">Cytoplasm</location>
    </subcellularLocation>
</comment>
<feature type="binding site" evidence="13">
    <location>
        <position position="55"/>
    </location>
    <ligand>
        <name>Mg(2+)</name>
        <dbReference type="ChEBI" id="CHEBI:18420"/>
        <label>2</label>
    </ligand>
</feature>
<evidence type="ECO:0000256" key="12">
    <source>
        <dbReference type="ARBA" id="ARBA00029354"/>
    </source>
</evidence>
<dbReference type="InterPro" id="IPR036397">
    <property type="entry name" value="RNaseH_sf"/>
</dbReference>
<dbReference type="AlphaFoldDB" id="A0A1K1NDT0"/>
<proteinExistence type="inferred from homology"/>
<comment type="subunit">
    <text evidence="13">Homodimer which binds Holliday junction (HJ) DNA. The HJ becomes 2-fold symmetrical on binding to RuvC with unstacked arms; it has a different conformation from HJ DNA in complex with RuvA. In the full resolvosome a probable DNA-RuvA(4)-RuvB(12)-RuvC(2) complex forms which resolves the HJ.</text>
</comment>
<dbReference type="Gene3D" id="3.30.420.10">
    <property type="entry name" value="Ribonuclease H-like superfamily/Ribonuclease H"/>
    <property type="match status" value="1"/>
</dbReference>
<keyword evidence="11 13" id="KW-0234">DNA repair</keyword>
<evidence type="ECO:0000256" key="1">
    <source>
        <dbReference type="ARBA" id="ARBA00009518"/>
    </source>
</evidence>
<keyword evidence="16" id="KW-1185">Reference proteome</keyword>
<evidence type="ECO:0000256" key="7">
    <source>
        <dbReference type="ARBA" id="ARBA00022801"/>
    </source>
</evidence>
<dbReference type="NCBIfam" id="TIGR00228">
    <property type="entry name" value="ruvC"/>
    <property type="match status" value="1"/>
</dbReference>
<comment type="catalytic activity">
    <reaction evidence="12 13">
        <text>Endonucleolytic cleavage at a junction such as a reciprocal single-stranded crossover between two homologous DNA duplexes (Holliday junction).</text>
        <dbReference type="EC" id="3.1.21.10"/>
    </reaction>
</comment>
<evidence type="ECO:0000256" key="5">
    <source>
        <dbReference type="ARBA" id="ARBA00022759"/>
    </source>
</evidence>
<keyword evidence="9 13" id="KW-0238">DNA-binding</keyword>
<evidence type="ECO:0000313" key="16">
    <source>
        <dbReference type="Proteomes" id="UP000182248"/>
    </source>
</evidence>
<dbReference type="InterPro" id="IPR020563">
    <property type="entry name" value="X-over_junc_endoDNase_Mg_BS"/>
</dbReference>
<dbReference type="FunFam" id="3.30.420.10:FF:000002">
    <property type="entry name" value="Crossover junction endodeoxyribonuclease RuvC"/>
    <property type="match status" value="1"/>
</dbReference>
<gene>
    <name evidence="13" type="primary">ruvC</name>
    <name evidence="15" type="ORF">SAMN02927921_01182</name>
</gene>
<comment type="similarity">
    <text evidence="1 13">Belongs to the RuvC family.</text>
</comment>
<dbReference type="STRING" id="1150368.SAMN02927921_01182"/>
<dbReference type="GO" id="GO:0006310">
    <property type="term" value="P:DNA recombination"/>
    <property type="evidence" value="ECO:0007669"/>
    <property type="project" value="UniProtKB-UniRule"/>
</dbReference>
<dbReference type="Proteomes" id="UP000182248">
    <property type="component" value="Unassembled WGS sequence"/>
</dbReference>
<evidence type="ECO:0000256" key="4">
    <source>
        <dbReference type="ARBA" id="ARBA00022723"/>
    </source>
</evidence>
<keyword evidence="10 13" id="KW-0233">DNA recombination</keyword>
<keyword evidence="2 13" id="KW-0963">Cytoplasm</keyword>
<evidence type="ECO:0000256" key="6">
    <source>
        <dbReference type="ARBA" id="ARBA00022763"/>
    </source>
</evidence>
<evidence type="ECO:0000256" key="3">
    <source>
        <dbReference type="ARBA" id="ARBA00022722"/>
    </source>
</evidence>
<comment type="function">
    <text evidence="13">The RuvA-RuvB-RuvC complex processes Holliday junction (HJ) DNA during genetic recombination and DNA repair. Endonuclease that resolves HJ intermediates. Cleaves cruciform DNA by making single-stranded nicks across the HJ at symmetrical positions within the homologous arms, yielding a 5'-phosphate and a 3'-hydroxyl group; requires a central core of homology in the junction. The consensus cleavage sequence is 5'-(A/T)TT(C/G)-3'. Cleavage occurs on the 3'-side of the TT dinucleotide at the point of strand exchange. HJ branch migration catalyzed by RuvA-RuvB allows RuvC to scan DNA until it finds its consensus sequence, where it cleaves and resolves the cruciform DNA.</text>
</comment>
<keyword evidence="3 13" id="KW-0540">Nuclease</keyword>
<organism evidence="15 16">
    <name type="scientific">Sinomicrobium oceani</name>
    <dbReference type="NCBI Taxonomy" id="1150368"/>
    <lineage>
        <taxon>Bacteria</taxon>
        <taxon>Pseudomonadati</taxon>
        <taxon>Bacteroidota</taxon>
        <taxon>Flavobacteriia</taxon>
        <taxon>Flavobacteriales</taxon>
        <taxon>Flavobacteriaceae</taxon>
        <taxon>Sinomicrobium</taxon>
    </lineage>
</organism>
<protein>
    <recommendedName>
        <fullName evidence="13 14">Crossover junction endodeoxyribonuclease RuvC</fullName>
        <ecNumber evidence="13 14">3.1.21.10</ecNumber>
    </recommendedName>
    <alternativeName>
        <fullName evidence="13">Holliday junction nuclease RuvC</fullName>
    </alternativeName>
    <alternativeName>
        <fullName evidence="13">Holliday junction resolvase RuvC</fullName>
    </alternativeName>
</protein>
<evidence type="ECO:0000313" key="15">
    <source>
        <dbReference type="EMBL" id="SFW33495.1"/>
    </source>
</evidence>
<dbReference type="PROSITE" id="PS01321">
    <property type="entry name" value="RUVC"/>
    <property type="match status" value="1"/>
</dbReference>
<comment type="cofactor">
    <cofactor evidence="13">
        <name>Mg(2+)</name>
        <dbReference type="ChEBI" id="CHEBI:18420"/>
    </cofactor>
    <text evidence="13">Binds 2 Mg(2+) ion per subunit.</text>
</comment>
<evidence type="ECO:0000256" key="14">
    <source>
        <dbReference type="NCBIfam" id="TIGR00228"/>
    </source>
</evidence>
<dbReference type="EMBL" id="FPJE01000005">
    <property type="protein sequence ID" value="SFW33495.1"/>
    <property type="molecule type" value="Genomic_DNA"/>
</dbReference>
<feature type="binding site" evidence="13">
    <location>
        <position position="128"/>
    </location>
    <ligand>
        <name>Mg(2+)</name>
        <dbReference type="ChEBI" id="CHEBI:18420"/>
        <label>1</label>
    </ligand>
</feature>
<keyword evidence="6 13" id="KW-0227">DNA damage</keyword>
<dbReference type="EC" id="3.1.21.10" evidence="13 14"/>
<dbReference type="GO" id="GO:0005737">
    <property type="term" value="C:cytoplasm"/>
    <property type="evidence" value="ECO:0007669"/>
    <property type="project" value="UniProtKB-SubCell"/>
</dbReference>
<evidence type="ECO:0000256" key="2">
    <source>
        <dbReference type="ARBA" id="ARBA00022490"/>
    </source>
</evidence>
<reference evidence="15 16" key="1">
    <citation type="submission" date="2016-11" db="EMBL/GenBank/DDBJ databases">
        <authorList>
            <person name="Jaros S."/>
            <person name="Januszkiewicz K."/>
            <person name="Wedrychowicz H."/>
        </authorList>
    </citation>
    <scope>NUCLEOTIDE SEQUENCE [LARGE SCALE GENOMIC DNA]</scope>
    <source>
        <strain evidence="15 16">CGMCC 1.12145</strain>
    </source>
</reference>
<dbReference type="SUPFAM" id="SSF53098">
    <property type="entry name" value="Ribonuclease H-like"/>
    <property type="match status" value="1"/>
</dbReference>
<feature type="active site" evidence="13">
    <location>
        <position position="128"/>
    </location>
</feature>
<dbReference type="Pfam" id="PF02075">
    <property type="entry name" value="RuvC"/>
    <property type="match status" value="1"/>
</dbReference>
<dbReference type="PANTHER" id="PTHR30194:SF3">
    <property type="entry name" value="CROSSOVER JUNCTION ENDODEOXYRIBONUCLEASE RUVC"/>
    <property type="match status" value="1"/>
</dbReference>
<feature type="active site" evidence="13">
    <location>
        <position position="55"/>
    </location>
</feature>
<keyword evidence="7 13" id="KW-0378">Hydrolase</keyword>
<keyword evidence="4 13" id="KW-0479">Metal-binding</keyword>
<dbReference type="GO" id="GO:0048476">
    <property type="term" value="C:Holliday junction resolvase complex"/>
    <property type="evidence" value="ECO:0007669"/>
    <property type="project" value="UniProtKB-UniRule"/>
</dbReference>
<accession>A0A1K1NDT0</accession>
<dbReference type="GO" id="GO:0003677">
    <property type="term" value="F:DNA binding"/>
    <property type="evidence" value="ECO:0007669"/>
    <property type="project" value="UniProtKB-KW"/>
</dbReference>
<dbReference type="PRINTS" id="PR00696">
    <property type="entry name" value="RSOLVASERUVC"/>
</dbReference>
<dbReference type="InterPro" id="IPR002176">
    <property type="entry name" value="X-over_junc_endoDNase_RuvC"/>
</dbReference>
<comment type="caution">
    <text evidence="13">Lacks conserved residue(s) required for the propagation of feature annotation.</text>
</comment>
<evidence type="ECO:0000256" key="13">
    <source>
        <dbReference type="HAMAP-Rule" id="MF_00034"/>
    </source>
</evidence>
<dbReference type="GO" id="GO:0006281">
    <property type="term" value="P:DNA repair"/>
    <property type="evidence" value="ECO:0007669"/>
    <property type="project" value="UniProtKB-UniRule"/>
</dbReference>
<keyword evidence="5 13" id="KW-0255">Endonuclease</keyword>
<evidence type="ECO:0000256" key="10">
    <source>
        <dbReference type="ARBA" id="ARBA00023172"/>
    </source>
</evidence>
<dbReference type="CDD" id="cd16962">
    <property type="entry name" value="RuvC"/>
    <property type="match status" value="1"/>
</dbReference>
<dbReference type="GO" id="GO:0000287">
    <property type="term" value="F:magnesium ion binding"/>
    <property type="evidence" value="ECO:0007669"/>
    <property type="project" value="UniProtKB-UniRule"/>
</dbReference>
<dbReference type="GO" id="GO:0008821">
    <property type="term" value="F:crossover junction DNA endonuclease activity"/>
    <property type="evidence" value="ECO:0007669"/>
    <property type="project" value="UniProtKB-UniRule"/>
</dbReference>
<dbReference type="PANTHER" id="PTHR30194">
    <property type="entry name" value="CROSSOVER JUNCTION ENDODEOXYRIBONUCLEASE RUVC"/>
    <property type="match status" value="1"/>
</dbReference>
<name>A0A1K1NDT0_9FLAO</name>
<keyword evidence="8 13" id="KW-0460">Magnesium</keyword>
<sequence>MGFGLIRVRGKQMHFMQLNELQLQKYSDHYLKLKLIFERTIELIDTYHPDEIAIEAPFFGKNVQSMLKLGRAQGVAMAAGLSREVPITEYSPKKIKMAITGNGNASKEQVAGMLQSLLGLKELPKNLDSTDGLAAAVCHFFNSGKSIGGKTYSGWSAFVKQNEDRIKKQ</sequence>